<feature type="transmembrane region" description="Helical" evidence="6">
    <location>
        <begin position="117"/>
        <end position="139"/>
    </location>
</feature>
<dbReference type="InterPro" id="IPR008915">
    <property type="entry name" value="Peptidase_M50"/>
</dbReference>
<dbReference type="RefSeq" id="WP_204749093.1">
    <property type="nucleotide sequence ID" value="NZ_CP069188.1"/>
</dbReference>
<dbReference type="SMART" id="SM00228">
    <property type="entry name" value="PDZ"/>
    <property type="match status" value="1"/>
</dbReference>
<dbReference type="OrthoDB" id="15212at2157"/>
<keyword evidence="8" id="KW-0378">Hydrolase</keyword>
<feature type="region of interest" description="Disordered" evidence="5">
    <location>
        <begin position="294"/>
        <end position="327"/>
    </location>
</feature>
<dbReference type="InterPro" id="IPR041489">
    <property type="entry name" value="PDZ_6"/>
</dbReference>
<reference evidence="8 9" key="1">
    <citation type="submission" date="2021-01" db="EMBL/GenBank/DDBJ databases">
        <title>Genome Sequence and Methylation Pattern of Haloterrigena salifodinae BOL5-1, An Extremely Halophilic Archaeon from a Bolivian Salt Mine.</title>
        <authorList>
            <person name="DasSarma P."/>
            <person name="Anton B.P."/>
            <person name="DasSarma S.L."/>
            <person name="von Ehrenheim H.A.L."/>
            <person name="Martinez F.L."/>
            <person name="Guzman D."/>
            <person name="Roberts R.J."/>
            <person name="DasSarma S."/>
        </authorList>
    </citation>
    <scope>NUCLEOTIDE SEQUENCE [LARGE SCALE GENOMIC DNA]</scope>
    <source>
        <strain evidence="8 9">BOL5-1</strain>
    </source>
</reference>
<dbReference type="PANTHER" id="PTHR13325:SF3">
    <property type="entry name" value="MEMBRANE-BOUND TRANSCRIPTION FACTOR SITE-2 PROTEASE"/>
    <property type="match status" value="1"/>
</dbReference>
<keyword evidence="3 6" id="KW-1133">Transmembrane helix</keyword>
<dbReference type="GO" id="GO:0016020">
    <property type="term" value="C:membrane"/>
    <property type="evidence" value="ECO:0007669"/>
    <property type="project" value="InterPro"/>
</dbReference>
<proteinExistence type="predicted"/>
<dbReference type="InterPro" id="IPR036034">
    <property type="entry name" value="PDZ_sf"/>
</dbReference>
<keyword evidence="2 6" id="KW-0812">Transmembrane</keyword>
<sequence length="619" mass="63185">MDALTTLLLVGLVAAGATAVAMALEARGRLPAWVGVWGPVVTFETENGLGALDRLARPRYRRVWRRWTGAGVAVSLLLLVVMTTVVLFAAYAALTRETATQVNQPRNVLAIPGVNDFLPLAATPAICIGLAVAVVVHEFSHGLLARVEDVAVESAGLIFLTALPFGAFVGIDEDDEDAASTAERNRIYAAGIANNLAVALLAFLALFLLVSTSIAAVSGVAVGGVYPETPADRAGLERGDVVTAVDGRPIGDADDLRAPLDATDGSVELTVAGGRDDAETVTLERSVVVTSTLERTGGRTAVNDSSDGGSDRADGSDGEPNALEPGETITAVDGTPVATEREFRAALENHTIATLETDDGSTTVVAGAAATAVDADGPLAAAGVPDPGGDPRALVITRLEGERVVDSDDLLETLAEVSPGETVSLEAVVDGERREYAVTLGDRNGEAVLGITTVPGTSGTTVTDLGVEPHPSVQHLGILRGQPVADGLGSSPVERGFAAFALPFAGLIDGFSTANFGGFVGSVANAYAVTGPLSVLGGGVFAAANVLFWTWWLNLLVGVFNCIPCYPLDGGKLLRTTVEAAGSRAGIERPTRVATAAMVGASAVAAGAILLVLSSPFLG</sequence>
<feature type="transmembrane region" description="Helical" evidence="6">
    <location>
        <begin position="72"/>
        <end position="94"/>
    </location>
</feature>
<name>A0A8T8E677_9EURY</name>
<comment type="subcellular location">
    <subcellularLocation>
        <location evidence="1">Endomembrane system</location>
        <topology evidence="1">Multi-pass membrane protein</topology>
    </subcellularLocation>
</comment>
<dbReference type="AlphaFoldDB" id="A0A8T8E677"/>
<keyword evidence="8" id="KW-0645">Protease</keyword>
<evidence type="ECO:0000256" key="1">
    <source>
        <dbReference type="ARBA" id="ARBA00004127"/>
    </source>
</evidence>
<evidence type="ECO:0000256" key="4">
    <source>
        <dbReference type="ARBA" id="ARBA00023136"/>
    </source>
</evidence>
<dbReference type="PROSITE" id="PS50106">
    <property type="entry name" value="PDZ"/>
    <property type="match status" value="1"/>
</dbReference>
<dbReference type="GeneID" id="62875240"/>
<dbReference type="InterPro" id="IPR001478">
    <property type="entry name" value="PDZ"/>
</dbReference>
<evidence type="ECO:0000256" key="6">
    <source>
        <dbReference type="SAM" id="Phobius"/>
    </source>
</evidence>
<dbReference type="GO" id="GO:0012505">
    <property type="term" value="C:endomembrane system"/>
    <property type="evidence" value="ECO:0007669"/>
    <property type="project" value="UniProtKB-SubCell"/>
</dbReference>
<keyword evidence="4 6" id="KW-0472">Membrane</keyword>
<evidence type="ECO:0000256" key="5">
    <source>
        <dbReference type="SAM" id="MobiDB-lite"/>
    </source>
</evidence>
<evidence type="ECO:0000256" key="3">
    <source>
        <dbReference type="ARBA" id="ARBA00022989"/>
    </source>
</evidence>
<evidence type="ECO:0000313" key="9">
    <source>
        <dbReference type="Proteomes" id="UP000637819"/>
    </source>
</evidence>
<evidence type="ECO:0000256" key="2">
    <source>
        <dbReference type="ARBA" id="ARBA00022692"/>
    </source>
</evidence>
<keyword evidence="9" id="KW-1185">Reference proteome</keyword>
<dbReference type="Gene3D" id="2.30.42.10">
    <property type="match status" value="2"/>
</dbReference>
<evidence type="ECO:0000259" key="7">
    <source>
        <dbReference type="PROSITE" id="PS50106"/>
    </source>
</evidence>
<feature type="domain" description="PDZ" evidence="7">
    <location>
        <begin position="219"/>
        <end position="275"/>
    </location>
</feature>
<dbReference type="PANTHER" id="PTHR13325">
    <property type="entry name" value="PROTEASE M50 MEMBRANE-BOUND TRANSCRIPTION FACTOR SITE 2 PROTEASE"/>
    <property type="match status" value="1"/>
</dbReference>
<dbReference type="KEGG" id="hsal:JMJ58_08910"/>
<dbReference type="Proteomes" id="UP000637819">
    <property type="component" value="Chromosome"/>
</dbReference>
<protein>
    <submittedName>
        <fullName evidence="8">Site-2 protease family protein</fullName>
    </submittedName>
</protein>
<evidence type="ECO:0000313" key="8">
    <source>
        <dbReference type="EMBL" id="QRV16966.1"/>
    </source>
</evidence>
<feature type="transmembrane region" description="Helical" evidence="6">
    <location>
        <begin position="187"/>
        <end position="210"/>
    </location>
</feature>
<dbReference type="Pfam" id="PF02163">
    <property type="entry name" value="Peptidase_M50"/>
    <property type="match status" value="1"/>
</dbReference>
<dbReference type="EMBL" id="CP069188">
    <property type="protein sequence ID" value="QRV16966.1"/>
    <property type="molecule type" value="Genomic_DNA"/>
</dbReference>
<dbReference type="GO" id="GO:0005737">
    <property type="term" value="C:cytoplasm"/>
    <property type="evidence" value="ECO:0007669"/>
    <property type="project" value="TreeGrafter"/>
</dbReference>
<organism evidence="8 9">
    <name type="scientific">Haloterrigena salifodinae</name>
    <dbReference type="NCBI Taxonomy" id="2675099"/>
    <lineage>
        <taxon>Archaea</taxon>
        <taxon>Methanobacteriati</taxon>
        <taxon>Methanobacteriota</taxon>
        <taxon>Stenosarchaea group</taxon>
        <taxon>Halobacteria</taxon>
        <taxon>Halobacteriales</taxon>
        <taxon>Natrialbaceae</taxon>
        <taxon>Haloterrigena</taxon>
    </lineage>
</organism>
<feature type="transmembrane region" description="Helical" evidence="6">
    <location>
        <begin position="593"/>
        <end position="613"/>
    </location>
</feature>
<gene>
    <name evidence="8" type="ORF">JMJ58_08910</name>
</gene>
<dbReference type="GO" id="GO:0004222">
    <property type="term" value="F:metalloendopeptidase activity"/>
    <property type="evidence" value="ECO:0007669"/>
    <property type="project" value="InterPro"/>
</dbReference>
<dbReference type="GO" id="GO:0031293">
    <property type="term" value="P:membrane protein intracellular domain proteolysis"/>
    <property type="evidence" value="ECO:0007669"/>
    <property type="project" value="TreeGrafter"/>
</dbReference>
<accession>A0A8T8E677</accession>
<dbReference type="SUPFAM" id="SSF50156">
    <property type="entry name" value="PDZ domain-like"/>
    <property type="match status" value="2"/>
</dbReference>
<dbReference type="Pfam" id="PF17820">
    <property type="entry name" value="PDZ_6"/>
    <property type="match status" value="1"/>
</dbReference>
<feature type="transmembrane region" description="Helical" evidence="6">
    <location>
        <begin position="151"/>
        <end position="171"/>
    </location>
</feature>
<dbReference type="InterPro" id="IPR001193">
    <property type="entry name" value="MBTPS2"/>
</dbReference>